<keyword evidence="1" id="KW-0285">Flavoprotein</keyword>
<evidence type="ECO:0000256" key="1">
    <source>
        <dbReference type="ARBA" id="ARBA00022630"/>
    </source>
</evidence>
<dbReference type="PANTHER" id="PTHR43884:SF20">
    <property type="entry name" value="ACYL-COA DEHYDROGENASE FADE28"/>
    <property type="match status" value="1"/>
</dbReference>
<sequence length="293" mass="31329">MRFALSTEQKELAATVHALLSAAEVPSVNQAWRTGDHGPGLDLLRRLAKIGVTELAEFPVELVVVFEELGRHAVPGPLVESYAVAPALGIADELATVALPPHVPYALDADVATPYVVDGDAVCRAQTGALLTSVDPARRLFEVRPGEWVGTAPADVLDAGVLCQAAQLVGLGRGLLDLASEYVTRRRQFDRPVGEFQAVKHHLANVLVALEFARPLVHAAAVTGESRDVSAARVAAADAAQLAARAALQVHGAIGYTREHAMSWALLKAHALRSAWGTQTWHRRRVLTSLRSR</sequence>
<name>A0ABV9RWF3_9PSEU</name>
<accession>A0ABV9RWF3</accession>
<dbReference type="PANTHER" id="PTHR43884">
    <property type="entry name" value="ACYL-COA DEHYDROGENASE"/>
    <property type="match status" value="1"/>
</dbReference>
<evidence type="ECO:0000313" key="6">
    <source>
        <dbReference type="Proteomes" id="UP001595859"/>
    </source>
</evidence>
<evidence type="ECO:0000256" key="3">
    <source>
        <dbReference type="ARBA" id="ARBA00023002"/>
    </source>
</evidence>
<dbReference type="InterPro" id="IPR009075">
    <property type="entry name" value="AcylCo_DH/oxidase_C"/>
</dbReference>
<dbReference type="Proteomes" id="UP001595859">
    <property type="component" value="Unassembled WGS sequence"/>
</dbReference>
<dbReference type="InterPro" id="IPR037069">
    <property type="entry name" value="AcylCoA_DH/ox_N_sf"/>
</dbReference>
<dbReference type="Gene3D" id="1.10.540.10">
    <property type="entry name" value="Acyl-CoA dehydrogenase/oxidase, N-terminal domain"/>
    <property type="match status" value="1"/>
</dbReference>
<reference evidence="6" key="1">
    <citation type="journal article" date="2019" name="Int. J. Syst. Evol. Microbiol.">
        <title>The Global Catalogue of Microorganisms (GCM) 10K type strain sequencing project: providing services to taxonomists for standard genome sequencing and annotation.</title>
        <authorList>
            <consortium name="The Broad Institute Genomics Platform"/>
            <consortium name="The Broad Institute Genome Sequencing Center for Infectious Disease"/>
            <person name="Wu L."/>
            <person name="Ma J."/>
        </authorList>
    </citation>
    <scope>NUCLEOTIDE SEQUENCE [LARGE SCALE GENOMIC DNA]</scope>
    <source>
        <strain evidence="6">ZS-22-S1</strain>
    </source>
</reference>
<feature type="domain" description="Acyl-CoA dehydrogenase/oxidase C-terminal" evidence="4">
    <location>
        <begin position="158"/>
        <end position="287"/>
    </location>
</feature>
<dbReference type="EMBL" id="JBHSIS010000003">
    <property type="protein sequence ID" value="MFC4853680.1"/>
    <property type="molecule type" value="Genomic_DNA"/>
</dbReference>
<proteinExistence type="predicted"/>
<dbReference type="SUPFAM" id="SSF47203">
    <property type="entry name" value="Acyl-CoA dehydrogenase C-terminal domain-like"/>
    <property type="match status" value="1"/>
</dbReference>
<evidence type="ECO:0000259" key="4">
    <source>
        <dbReference type="Pfam" id="PF00441"/>
    </source>
</evidence>
<keyword evidence="6" id="KW-1185">Reference proteome</keyword>
<dbReference type="Gene3D" id="1.20.140.10">
    <property type="entry name" value="Butyryl-CoA Dehydrogenase, subunit A, domain 3"/>
    <property type="match status" value="1"/>
</dbReference>
<protein>
    <submittedName>
        <fullName evidence="5">Acyl-CoA dehydrogenase family protein</fullName>
    </submittedName>
</protein>
<gene>
    <name evidence="5" type="ORF">ACFPCV_09185</name>
</gene>
<dbReference type="InterPro" id="IPR036250">
    <property type="entry name" value="AcylCo_DH-like_C"/>
</dbReference>
<evidence type="ECO:0000256" key="2">
    <source>
        <dbReference type="ARBA" id="ARBA00022827"/>
    </source>
</evidence>
<keyword evidence="3" id="KW-0560">Oxidoreductase</keyword>
<evidence type="ECO:0000313" key="5">
    <source>
        <dbReference type="EMBL" id="MFC4853680.1"/>
    </source>
</evidence>
<dbReference type="RefSeq" id="WP_378055615.1">
    <property type="nucleotide sequence ID" value="NZ_JBHSIS010000003.1"/>
</dbReference>
<keyword evidence="2" id="KW-0274">FAD</keyword>
<organism evidence="5 6">
    <name type="scientific">Actinophytocola glycyrrhizae</name>
    <dbReference type="NCBI Taxonomy" id="2044873"/>
    <lineage>
        <taxon>Bacteria</taxon>
        <taxon>Bacillati</taxon>
        <taxon>Actinomycetota</taxon>
        <taxon>Actinomycetes</taxon>
        <taxon>Pseudonocardiales</taxon>
        <taxon>Pseudonocardiaceae</taxon>
    </lineage>
</organism>
<dbReference type="Pfam" id="PF00441">
    <property type="entry name" value="Acyl-CoA_dh_1"/>
    <property type="match status" value="1"/>
</dbReference>
<comment type="caution">
    <text evidence="5">The sequence shown here is derived from an EMBL/GenBank/DDBJ whole genome shotgun (WGS) entry which is preliminary data.</text>
</comment>